<keyword evidence="5 12" id="KW-0547">Nucleotide-binding</keyword>
<keyword evidence="15" id="KW-1185">Reference proteome</keyword>
<evidence type="ECO:0000256" key="1">
    <source>
        <dbReference type="ARBA" id="ARBA00004370"/>
    </source>
</evidence>
<keyword evidence="8 12" id="KW-0406">Ion transport</keyword>
<dbReference type="SUPFAM" id="SSF52540">
    <property type="entry name" value="P-loop containing nucleoside triphosphate hydrolases"/>
    <property type="match status" value="1"/>
</dbReference>
<evidence type="ECO:0000256" key="6">
    <source>
        <dbReference type="ARBA" id="ARBA00022840"/>
    </source>
</evidence>
<comment type="caution">
    <text evidence="14">The sequence shown here is derived from an EMBL/GenBank/DDBJ whole genome shotgun (WGS) entry which is preliminary data.</text>
</comment>
<evidence type="ECO:0000256" key="3">
    <source>
        <dbReference type="ARBA" id="ARBA00022448"/>
    </source>
</evidence>
<dbReference type="NCBIfam" id="TIGR01039">
    <property type="entry name" value="atpD"/>
    <property type="match status" value="1"/>
</dbReference>
<dbReference type="Pfam" id="PF22919">
    <property type="entry name" value="ATP-synt_VA_C"/>
    <property type="match status" value="1"/>
</dbReference>
<comment type="subcellular location">
    <subcellularLocation>
        <location evidence="12">Cell membrane</location>
        <topology evidence="12">Peripheral membrane protein</topology>
    </subcellularLocation>
    <subcellularLocation>
        <location evidence="1">Membrane</location>
    </subcellularLocation>
</comment>
<evidence type="ECO:0000256" key="4">
    <source>
        <dbReference type="ARBA" id="ARBA00022475"/>
    </source>
</evidence>
<dbReference type="InterPro" id="IPR036121">
    <property type="entry name" value="ATPase_F1/V1/A1_a/bsu_N_sf"/>
</dbReference>
<sequence length="480" mass="52610">MTATADTQAESTQTTTGRVVRVTGPVVDIEFPRGSVPELYNALTVDVTFGDLAKTLTLEVAQHLGDHMVRTISMQPTDGLVRGQTVTDLGRPISVPVGDQVKGHVFNALGECLDKPDLEITGDLWGIHRPAPRFDQLEGRTEMLETGIKVIDLLTPYVQGGKIGLFGGAGVGKTVLIQEMITRVAKNFGGTSVFAGVGERTREGNDLITEMTESGVINDTALVFGQMDEPPGTRMRVALSALTMAEYFRDEQNQDVLLFIDNIFRFTQAGSEVSTLLGRMPSAVGYQPTLADEMGELQERITSTRGRSITSMQAIYVPADDYTDPAPATTFAHLDATTELSRPISQKGIYPAVDPLTSTSRILDPQYIGEEHFRVANEVKRILQKYNDLQDIIAILGIDELSEEDRQLVGRARRIERFLSQNLLVAEQFTGQPGSTVPLKETIEAFDKIAKGEFDDVPEQAFFLCGGLEDLEKNRKKLQG</sequence>
<dbReference type="SUPFAM" id="SSF50615">
    <property type="entry name" value="N-terminal domain of alpha and beta subunits of F1 ATP synthase"/>
    <property type="match status" value="1"/>
</dbReference>
<evidence type="ECO:0000256" key="12">
    <source>
        <dbReference type="HAMAP-Rule" id="MF_01347"/>
    </source>
</evidence>
<evidence type="ECO:0000259" key="13">
    <source>
        <dbReference type="SMART" id="SM00382"/>
    </source>
</evidence>
<dbReference type="CDD" id="cd01133">
    <property type="entry name" value="F1-ATPase_beta_CD"/>
    <property type="match status" value="1"/>
</dbReference>
<dbReference type="CDD" id="cd18115">
    <property type="entry name" value="ATP-synt_F1_beta_N"/>
    <property type="match status" value="1"/>
</dbReference>
<dbReference type="InterPro" id="IPR024034">
    <property type="entry name" value="ATPase_F1/V1_b/a_C"/>
</dbReference>
<evidence type="ECO:0000256" key="10">
    <source>
        <dbReference type="ARBA" id="ARBA00023196"/>
    </source>
</evidence>
<evidence type="ECO:0000256" key="9">
    <source>
        <dbReference type="ARBA" id="ARBA00023136"/>
    </source>
</evidence>
<keyword evidence="9 12" id="KW-0472">Membrane</keyword>
<dbReference type="SUPFAM" id="SSF47917">
    <property type="entry name" value="C-terminal domain of alpha and beta subunits of F1 ATP synthase"/>
    <property type="match status" value="1"/>
</dbReference>
<dbReference type="SMART" id="SM00382">
    <property type="entry name" value="AAA"/>
    <property type="match status" value="1"/>
</dbReference>
<dbReference type="InterPro" id="IPR055190">
    <property type="entry name" value="ATP-synt_VA_C"/>
</dbReference>
<keyword evidence="12" id="KW-0375">Hydrogen ion transport</keyword>
<feature type="binding site" evidence="12">
    <location>
        <begin position="167"/>
        <end position="174"/>
    </location>
    <ligand>
        <name>ATP</name>
        <dbReference type="ChEBI" id="CHEBI:30616"/>
    </ligand>
</feature>
<reference evidence="15" key="1">
    <citation type="journal article" date="2019" name="Int. J. Syst. Evol. Microbiol.">
        <title>The Global Catalogue of Microorganisms (GCM) 10K type strain sequencing project: providing services to taxonomists for standard genome sequencing and annotation.</title>
        <authorList>
            <consortium name="The Broad Institute Genomics Platform"/>
            <consortium name="The Broad Institute Genome Sequencing Center for Infectious Disease"/>
            <person name="Wu L."/>
            <person name="Ma J."/>
        </authorList>
    </citation>
    <scope>NUCLEOTIDE SEQUENCE [LARGE SCALE GENOMIC DNA]</scope>
    <source>
        <strain evidence="15">JCM 12165</strain>
    </source>
</reference>
<dbReference type="Proteomes" id="UP001597145">
    <property type="component" value="Unassembled WGS sequence"/>
</dbReference>
<dbReference type="CDD" id="cd18110">
    <property type="entry name" value="ATP-synt_F1_beta_C"/>
    <property type="match status" value="1"/>
</dbReference>
<keyword evidence="10 12" id="KW-0139">CF(1)</keyword>
<dbReference type="PROSITE" id="PS00152">
    <property type="entry name" value="ATPASE_ALPHA_BETA"/>
    <property type="match status" value="1"/>
</dbReference>
<dbReference type="EMBL" id="JBHUCP010000017">
    <property type="protein sequence ID" value="MFD1532211.1"/>
    <property type="molecule type" value="Genomic_DNA"/>
</dbReference>
<keyword evidence="7 12" id="KW-1278">Translocase</keyword>
<dbReference type="InterPro" id="IPR027417">
    <property type="entry name" value="P-loop_NTPase"/>
</dbReference>
<name>A0ABW4FRK8_9PSEU</name>
<comment type="similarity">
    <text evidence="2 12">Belongs to the ATPase alpha/beta chains family.</text>
</comment>
<keyword evidence="6 12" id="KW-0067">ATP-binding</keyword>
<dbReference type="EC" id="7.1.2.2" evidence="12"/>
<comment type="function">
    <text evidence="12">Produces ATP from ADP in the presence of a proton gradient across the membrane. The catalytic sites are hosted primarily by the beta subunits.</text>
</comment>
<keyword evidence="11 12" id="KW-0066">ATP synthesis</keyword>
<dbReference type="Gene3D" id="2.40.10.170">
    <property type="match status" value="1"/>
</dbReference>
<dbReference type="PANTHER" id="PTHR15184:SF71">
    <property type="entry name" value="ATP SYNTHASE SUBUNIT BETA, MITOCHONDRIAL"/>
    <property type="match status" value="1"/>
</dbReference>
<dbReference type="InterPro" id="IPR000194">
    <property type="entry name" value="ATPase_F1/V1/A1_a/bsu_nucl-bd"/>
</dbReference>
<proteinExistence type="inferred from homology"/>
<comment type="catalytic activity">
    <reaction evidence="12">
        <text>ATP + H2O + 4 H(+)(in) = ADP + phosphate + 5 H(+)(out)</text>
        <dbReference type="Rhea" id="RHEA:57720"/>
        <dbReference type="ChEBI" id="CHEBI:15377"/>
        <dbReference type="ChEBI" id="CHEBI:15378"/>
        <dbReference type="ChEBI" id="CHEBI:30616"/>
        <dbReference type="ChEBI" id="CHEBI:43474"/>
        <dbReference type="ChEBI" id="CHEBI:456216"/>
        <dbReference type="EC" id="7.1.2.2"/>
    </reaction>
</comment>
<dbReference type="RefSeq" id="WP_343980944.1">
    <property type="nucleotide sequence ID" value="NZ_BAAAJG010000012.1"/>
</dbReference>
<feature type="domain" description="AAA+ ATPase" evidence="13">
    <location>
        <begin position="159"/>
        <end position="345"/>
    </location>
</feature>
<evidence type="ECO:0000256" key="5">
    <source>
        <dbReference type="ARBA" id="ARBA00022741"/>
    </source>
</evidence>
<evidence type="ECO:0000256" key="11">
    <source>
        <dbReference type="ARBA" id="ARBA00023310"/>
    </source>
</evidence>
<dbReference type="InterPro" id="IPR005722">
    <property type="entry name" value="ATP_synth_F1_bsu"/>
</dbReference>
<dbReference type="InterPro" id="IPR003593">
    <property type="entry name" value="AAA+_ATPase"/>
</dbReference>
<evidence type="ECO:0000256" key="2">
    <source>
        <dbReference type="ARBA" id="ARBA00008936"/>
    </source>
</evidence>
<dbReference type="InterPro" id="IPR020003">
    <property type="entry name" value="ATPase_a/bsu_AS"/>
</dbReference>
<dbReference type="HAMAP" id="MF_01347">
    <property type="entry name" value="ATP_synth_beta_bact"/>
    <property type="match status" value="1"/>
</dbReference>
<organism evidence="14 15">
    <name type="scientific">Pseudonocardia aurantiaca</name>
    <dbReference type="NCBI Taxonomy" id="75290"/>
    <lineage>
        <taxon>Bacteria</taxon>
        <taxon>Bacillati</taxon>
        <taxon>Actinomycetota</taxon>
        <taxon>Actinomycetes</taxon>
        <taxon>Pseudonocardiales</taxon>
        <taxon>Pseudonocardiaceae</taxon>
        <taxon>Pseudonocardia</taxon>
    </lineage>
</organism>
<dbReference type="InterPro" id="IPR004100">
    <property type="entry name" value="ATPase_F1/V1/A1_a/bsu_N"/>
</dbReference>
<gene>
    <name evidence="12 14" type="primary">atpD</name>
    <name evidence="14" type="ORF">ACFSCY_22530</name>
</gene>
<keyword evidence="3 12" id="KW-0813">Transport</keyword>
<evidence type="ECO:0000313" key="15">
    <source>
        <dbReference type="Proteomes" id="UP001597145"/>
    </source>
</evidence>
<accession>A0ABW4FRK8</accession>
<dbReference type="Pfam" id="PF02874">
    <property type="entry name" value="ATP-synt_ab_N"/>
    <property type="match status" value="1"/>
</dbReference>
<dbReference type="Gene3D" id="3.40.50.300">
    <property type="entry name" value="P-loop containing nucleotide triphosphate hydrolases"/>
    <property type="match status" value="1"/>
</dbReference>
<dbReference type="InterPro" id="IPR050053">
    <property type="entry name" value="ATPase_alpha/beta_chains"/>
</dbReference>
<evidence type="ECO:0000313" key="14">
    <source>
        <dbReference type="EMBL" id="MFD1532211.1"/>
    </source>
</evidence>
<evidence type="ECO:0000256" key="7">
    <source>
        <dbReference type="ARBA" id="ARBA00022967"/>
    </source>
</evidence>
<dbReference type="Gene3D" id="1.10.1140.10">
    <property type="entry name" value="Bovine Mitochondrial F1-atpase, Atp Synthase Beta Chain, Chain D, domain 3"/>
    <property type="match status" value="1"/>
</dbReference>
<dbReference type="Pfam" id="PF00006">
    <property type="entry name" value="ATP-synt_ab"/>
    <property type="match status" value="1"/>
</dbReference>
<keyword evidence="4 12" id="KW-1003">Cell membrane</keyword>
<evidence type="ECO:0000256" key="8">
    <source>
        <dbReference type="ARBA" id="ARBA00023065"/>
    </source>
</evidence>
<protein>
    <recommendedName>
        <fullName evidence="12">ATP synthase subunit beta</fullName>
        <ecNumber evidence="12">7.1.2.2</ecNumber>
    </recommendedName>
    <alternativeName>
        <fullName evidence="12">ATP synthase F1 sector subunit beta</fullName>
    </alternativeName>
    <alternativeName>
        <fullName evidence="12">F-ATPase subunit beta</fullName>
    </alternativeName>
</protein>
<dbReference type="PANTHER" id="PTHR15184">
    <property type="entry name" value="ATP SYNTHASE"/>
    <property type="match status" value="1"/>
</dbReference>